<keyword evidence="2" id="KW-1133">Transmembrane helix</keyword>
<keyword evidence="2" id="KW-0472">Membrane</keyword>
<comment type="caution">
    <text evidence="4">The sequence shown here is derived from an EMBL/GenBank/DDBJ whole genome shotgun (WGS) entry which is preliminary data.</text>
</comment>
<gene>
    <name evidence="4" type="ORF">J2S62_000364</name>
</gene>
<dbReference type="Gene3D" id="2.160.20.120">
    <property type="match status" value="1"/>
</dbReference>
<evidence type="ECO:0000256" key="2">
    <source>
        <dbReference type="SAM" id="Phobius"/>
    </source>
</evidence>
<keyword evidence="5" id="KW-1185">Reference proteome</keyword>
<dbReference type="Pfam" id="PF13349">
    <property type="entry name" value="DUF4097"/>
    <property type="match status" value="1"/>
</dbReference>
<protein>
    <recommendedName>
        <fullName evidence="3">DUF4097 domain-containing protein</fullName>
    </recommendedName>
</protein>
<sequence>MTTQYTPYETQPPLPDPAPRRSNATKPLMILLAVIGGITLVVMLTTTIFSSVLGLSRGSATLAADTAGVTALDVNASAGQFTLEFAEVNEATLETSGVSADRWELTRHDTTLVVDTPSRWFSWDWFGANSGDNRVTLTLPEELNDGSLNAELDLGAGRLIATGDFDQLVVELNAGEARVEGSARGLDAQTNAGSMNLNLADVESSSFEVAAGRINAELTGAAPTATEIEVSAGRLDLTLPDETYAITSEVAAGNLDNRLNTANESQHQIAVELAAGNVRLRPLSNN</sequence>
<accession>A0ABU2AXN1</accession>
<evidence type="ECO:0000256" key="1">
    <source>
        <dbReference type="SAM" id="MobiDB-lite"/>
    </source>
</evidence>
<name>A0ABU2AXN1_9MICC</name>
<organism evidence="4 5">
    <name type="scientific">Enteractinococcus fodinae</name>
    <dbReference type="NCBI Taxonomy" id="684663"/>
    <lineage>
        <taxon>Bacteria</taxon>
        <taxon>Bacillati</taxon>
        <taxon>Actinomycetota</taxon>
        <taxon>Actinomycetes</taxon>
        <taxon>Micrococcales</taxon>
        <taxon>Micrococcaceae</taxon>
    </lineage>
</organism>
<dbReference type="InterPro" id="IPR025164">
    <property type="entry name" value="Toastrack_DUF4097"/>
</dbReference>
<evidence type="ECO:0000259" key="3">
    <source>
        <dbReference type="Pfam" id="PF13349"/>
    </source>
</evidence>
<proteinExistence type="predicted"/>
<evidence type="ECO:0000313" key="4">
    <source>
        <dbReference type="EMBL" id="MDR7346107.1"/>
    </source>
</evidence>
<evidence type="ECO:0000313" key="5">
    <source>
        <dbReference type="Proteomes" id="UP001183794"/>
    </source>
</evidence>
<keyword evidence="2" id="KW-0812">Transmembrane</keyword>
<dbReference type="RefSeq" id="WP_310170612.1">
    <property type="nucleotide sequence ID" value="NZ_BAABHE010000002.1"/>
</dbReference>
<feature type="transmembrane region" description="Helical" evidence="2">
    <location>
        <begin position="28"/>
        <end position="49"/>
    </location>
</feature>
<dbReference type="EMBL" id="JAVDYJ010000001">
    <property type="protein sequence ID" value="MDR7346107.1"/>
    <property type="molecule type" value="Genomic_DNA"/>
</dbReference>
<dbReference type="Proteomes" id="UP001183794">
    <property type="component" value="Unassembled WGS sequence"/>
</dbReference>
<reference evidence="4 5" key="1">
    <citation type="submission" date="2023-07" db="EMBL/GenBank/DDBJ databases">
        <title>Sequencing the genomes of 1000 actinobacteria strains.</title>
        <authorList>
            <person name="Klenk H.-P."/>
        </authorList>
    </citation>
    <scope>NUCLEOTIDE SEQUENCE [LARGE SCALE GENOMIC DNA]</scope>
    <source>
        <strain evidence="4 5">DSM 22966</strain>
    </source>
</reference>
<feature type="region of interest" description="Disordered" evidence="1">
    <location>
        <begin position="1"/>
        <end position="21"/>
    </location>
</feature>
<feature type="domain" description="DUF4097" evidence="3">
    <location>
        <begin position="82"/>
        <end position="280"/>
    </location>
</feature>